<sequence>MNSTVLKEIMAFLFGRKYYANIVATKGTTKQEICSYIFATKEAANRHRLEIETTLSFRFVETVSFRSRRIYFDSSVKS</sequence>
<protein>
    <submittedName>
        <fullName evidence="1">Uncharacterized protein</fullName>
    </submittedName>
</protein>
<accession>A0A078R7E1</accession>
<organism evidence="1 2">
    <name type="scientific">Phocaeicola vulgatus str. 3775 SL</name>
    <name type="common">B</name>
    <name type="synonym">iv</name>
    <dbReference type="NCBI Taxonomy" id="1339350"/>
    <lineage>
        <taxon>Bacteria</taxon>
        <taxon>Pseudomonadati</taxon>
        <taxon>Bacteroidota</taxon>
        <taxon>Bacteroidia</taxon>
        <taxon>Bacteroidales</taxon>
        <taxon>Bacteroidaceae</taxon>
        <taxon>Phocaeicola</taxon>
    </lineage>
</organism>
<gene>
    <name evidence="1" type="ORF">M097_1974</name>
</gene>
<proteinExistence type="predicted"/>
<comment type="caution">
    <text evidence="1">The sequence shown here is derived from an EMBL/GenBank/DDBJ whole genome shotgun (WGS) entry which is preliminary data.</text>
</comment>
<dbReference type="GeneID" id="60062879"/>
<dbReference type="PATRIC" id="fig|1339350.3.peg.1900"/>
<dbReference type="EMBL" id="JNHI01000009">
    <property type="protein sequence ID" value="KDS31328.1"/>
    <property type="molecule type" value="Genomic_DNA"/>
</dbReference>
<dbReference type="AlphaFoldDB" id="A0A078R7E1"/>
<name>A0A078R7E1_PHOVU</name>
<dbReference type="RefSeq" id="WP_005938177.1">
    <property type="nucleotide sequence ID" value="NZ_JNHI01000009.1"/>
</dbReference>
<evidence type="ECO:0000313" key="2">
    <source>
        <dbReference type="Proteomes" id="UP000028134"/>
    </source>
</evidence>
<reference evidence="1 2" key="1">
    <citation type="submission" date="2014-04" db="EMBL/GenBank/DDBJ databases">
        <authorList>
            <person name="Sears C."/>
            <person name="Carroll K."/>
            <person name="Sack B.R."/>
            <person name="Qadri F."/>
            <person name="Myers L.L."/>
            <person name="Chung G.-T."/>
            <person name="Escheverria P."/>
            <person name="Fraser C.M."/>
            <person name="Sadzewicz L."/>
            <person name="Shefchek K.A."/>
            <person name="Tallon L."/>
            <person name="Das S.P."/>
            <person name="Daugherty S."/>
            <person name="Mongodin E.F."/>
        </authorList>
    </citation>
    <scope>NUCLEOTIDE SEQUENCE [LARGE SCALE GENOMIC DNA]</scope>
    <source>
        <strain evidence="2">3775 SL(B) 10 (iv)</strain>
    </source>
</reference>
<dbReference type="Proteomes" id="UP000028134">
    <property type="component" value="Unassembled WGS sequence"/>
</dbReference>
<evidence type="ECO:0000313" key="1">
    <source>
        <dbReference type="EMBL" id="KDS31328.1"/>
    </source>
</evidence>